<evidence type="ECO:0008006" key="3">
    <source>
        <dbReference type="Google" id="ProtNLM"/>
    </source>
</evidence>
<dbReference type="Proteomes" id="UP001254848">
    <property type="component" value="Unassembled WGS sequence"/>
</dbReference>
<dbReference type="EMBL" id="JAUOZS010000001">
    <property type="protein sequence ID" value="MDT8901820.1"/>
    <property type="molecule type" value="Genomic_DNA"/>
</dbReference>
<comment type="caution">
    <text evidence="1">The sequence shown here is derived from an EMBL/GenBank/DDBJ whole genome shotgun (WGS) entry which is preliminary data.</text>
</comment>
<proteinExistence type="predicted"/>
<evidence type="ECO:0000313" key="1">
    <source>
        <dbReference type="EMBL" id="MDT8901820.1"/>
    </source>
</evidence>
<organism evidence="1 2">
    <name type="scientific">Anaeroselena agilis</name>
    <dbReference type="NCBI Taxonomy" id="3063788"/>
    <lineage>
        <taxon>Bacteria</taxon>
        <taxon>Bacillati</taxon>
        <taxon>Bacillota</taxon>
        <taxon>Negativicutes</taxon>
        <taxon>Acetonemataceae</taxon>
        <taxon>Anaeroselena</taxon>
    </lineage>
</organism>
<dbReference type="Gene3D" id="3.90.1340.10">
    <property type="entry name" value="Phage tail collar domain"/>
    <property type="match status" value="1"/>
</dbReference>
<keyword evidence="2" id="KW-1185">Reference proteome</keyword>
<reference evidence="1 2" key="1">
    <citation type="submission" date="2023-07" db="EMBL/GenBank/DDBJ databases">
        <title>The novel representative of Negativicutes class, Anaeroselena agilis gen. nov. sp. nov.</title>
        <authorList>
            <person name="Prokofeva M.I."/>
            <person name="Elcheninov A.G."/>
            <person name="Klyukina A."/>
            <person name="Kublanov I.V."/>
            <person name="Frolov E.N."/>
            <person name="Podosokorskaya O.A."/>
        </authorList>
    </citation>
    <scope>NUCLEOTIDE SEQUENCE [LARGE SCALE GENOMIC DNA]</scope>
    <source>
        <strain evidence="1 2">4137-cl</strain>
    </source>
</reference>
<name>A0ABU3NYE4_9FIRM</name>
<protein>
    <recommendedName>
        <fullName evidence="3">Phage tail collar domain-containing protein</fullName>
    </recommendedName>
</protein>
<evidence type="ECO:0000313" key="2">
    <source>
        <dbReference type="Proteomes" id="UP001254848"/>
    </source>
</evidence>
<dbReference type="SUPFAM" id="SSF88874">
    <property type="entry name" value="Receptor-binding domain of short tail fibre protein gp12"/>
    <property type="match status" value="1"/>
</dbReference>
<sequence>MAFNGMTLTTLGVDLQTKIQAGTTAAFTKIKLGDGTLPVGGTLEALTDLVSPKLIVNIESVTSLGDGTWRVRGTLTNTGLATGFFVREVGLFATDPDEGEILYSVANAGSECDYLPAGGGAVVVEQVVDIVVAISSSATVTATINEGAVLVSLELFNEHSNNKDNPHEVKAEQLGLSSNTWNGTTTYSVGDIRYPFTNPTGYMRLECVVAGTSGAVEPSWTGVGSLVTDGTVTWIVDDVRDGTPVGRAVPEILTAARAGYLKANGALVSRASYPRLWAWANATGLVATEAAWSGGQTGRFSVGDGATTFRLPDLRGEFLRGLDDGRGVDADRVMGAAQADQIQGHLHLVSRSTGSGALPAAQMTAAASYDTSSGIANEAIGVTTTIIADGTNGTPRVGAETRARNIAYLYCIKY</sequence>
<dbReference type="RefSeq" id="WP_413780323.1">
    <property type="nucleotide sequence ID" value="NZ_JAUOZS010000001.1"/>
</dbReference>
<accession>A0ABU3NYE4</accession>
<dbReference type="InterPro" id="IPR037053">
    <property type="entry name" value="Phage_tail_collar_dom_sf"/>
</dbReference>
<gene>
    <name evidence="1" type="ORF">Q4T40_11235</name>
</gene>